<dbReference type="VEuPathDB" id="VectorBase:GPAI016956"/>
<dbReference type="PANTHER" id="PTHR45678">
    <property type="entry name" value="MITOCHONDRIAL 2-OXODICARBOXYLATE CARRIER 1-RELATED"/>
    <property type="match status" value="1"/>
</dbReference>
<dbReference type="SUPFAM" id="SSF103506">
    <property type="entry name" value="Mitochondrial carrier"/>
    <property type="match status" value="1"/>
</dbReference>
<feature type="transmembrane region" description="Helical" evidence="19">
    <location>
        <begin position="322"/>
        <end position="347"/>
    </location>
</feature>
<evidence type="ECO:0000256" key="11">
    <source>
        <dbReference type="ARBA" id="ARBA00023136"/>
    </source>
</evidence>
<reference evidence="20" key="2">
    <citation type="submission" date="2020-05" db="UniProtKB">
        <authorList>
            <consortium name="EnsemblMetazoa"/>
        </authorList>
    </citation>
    <scope>IDENTIFICATION</scope>
    <source>
        <strain evidence="20">IAEA</strain>
    </source>
</reference>
<keyword evidence="21" id="KW-1185">Reference proteome</keyword>
<feature type="repeat" description="Solcar" evidence="17">
    <location>
        <begin position="155"/>
        <end position="251"/>
    </location>
</feature>
<evidence type="ECO:0000313" key="20">
    <source>
        <dbReference type="EnsemblMetazoa" id="GPAI016956-PA"/>
    </source>
</evidence>
<dbReference type="GO" id="GO:0043490">
    <property type="term" value="P:malate-aspartate shuttle"/>
    <property type="evidence" value="ECO:0007669"/>
    <property type="project" value="TreeGrafter"/>
</dbReference>
<comment type="function">
    <text evidence="13">Responsible for the transport of glutamate from the cytosol into the mitochondrial matrix with the concomitant import of a proton (symport system).</text>
</comment>
<evidence type="ECO:0000256" key="9">
    <source>
        <dbReference type="ARBA" id="ARBA00022989"/>
    </source>
</evidence>
<dbReference type="GO" id="GO:0015183">
    <property type="term" value="F:L-aspartate transmembrane transporter activity"/>
    <property type="evidence" value="ECO:0007669"/>
    <property type="project" value="TreeGrafter"/>
</dbReference>
<dbReference type="AlphaFoldDB" id="A0A1A9ZJQ4"/>
<dbReference type="InterPro" id="IPR018108">
    <property type="entry name" value="MCP_transmembrane"/>
</dbReference>
<protein>
    <recommendedName>
        <fullName evidence="14">Mitochondrial glutamate carrier 2</fullName>
    </recommendedName>
    <alternativeName>
        <fullName evidence="16">Glutamate/H(+) symporter 2</fullName>
    </alternativeName>
    <alternativeName>
        <fullName evidence="15">Solute carrier family 25 member 18</fullName>
    </alternativeName>
</protein>
<evidence type="ECO:0000256" key="19">
    <source>
        <dbReference type="SAM" id="Phobius"/>
    </source>
</evidence>
<dbReference type="PROSITE" id="PS50920">
    <property type="entry name" value="SOLCAR"/>
    <property type="match status" value="3"/>
</dbReference>
<dbReference type="Proteomes" id="UP000092445">
    <property type="component" value="Unassembled WGS sequence"/>
</dbReference>
<accession>A0A1A9ZJQ4</accession>
<keyword evidence="11 17" id="KW-0472">Membrane</keyword>
<dbReference type="InterPro" id="IPR002067">
    <property type="entry name" value="MCP"/>
</dbReference>
<keyword evidence="7" id="KW-0999">Mitochondrion inner membrane</keyword>
<proteinExistence type="inferred from homology"/>
<dbReference type="Gene3D" id="1.50.40.10">
    <property type="entry name" value="Mitochondrial carrier domain"/>
    <property type="match status" value="1"/>
</dbReference>
<evidence type="ECO:0000256" key="4">
    <source>
        <dbReference type="ARBA" id="ARBA00022553"/>
    </source>
</evidence>
<dbReference type="PRINTS" id="PR00926">
    <property type="entry name" value="MITOCARRIER"/>
</dbReference>
<evidence type="ECO:0000256" key="18">
    <source>
        <dbReference type="RuleBase" id="RU000488"/>
    </source>
</evidence>
<dbReference type="GO" id="GO:0005313">
    <property type="term" value="F:L-glutamate transmembrane transporter activity"/>
    <property type="evidence" value="ECO:0007669"/>
    <property type="project" value="TreeGrafter"/>
</dbReference>
<dbReference type="Pfam" id="PF00153">
    <property type="entry name" value="Mito_carr"/>
    <property type="match status" value="3"/>
</dbReference>
<dbReference type="InterPro" id="IPR023395">
    <property type="entry name" value="MCP_dom_sf"/>
</dbReference>
<keyword evidence="9 19" id="KW-1133">Transmembrane helix</keyword>
<feature type="repeat" description="Solcar" evidence="17">
    <location>
        <begin position="57"/>
        <end position="147"/>
    </location>
</feature>
<reference evidence="21" key="1">
    <citation type="submission" date="2014-03" db="EMBL/GenBank/DDBJ databases">
        <authorList>
            <person name="Aksoy S."/>
            <person name="Warren W."/>
            <person name="Wilson R.K."/>
        </authorList>
    </citation>
    <scope>NUCLEOTIDE SEQUENCE [LARGE SCALE GENOMIC DNA]</scope>
    <source>
        <strain evidence="21">IAEA</strain>
    </source>
</reference>
<evidence type="ECO:0000256" key="10">
    <source>
        <dbReference type="ARBA" id="ARBA00023128"/>
    </source>
</evidence>
<evidence type="ECO:0000256" key="13">
    <source>
        <dbReference type="ARBA" id="ARBA00057953"/>
    </source>
</evidence>
<feature type="transmembrane region" description="Helical" evidence="19">
    <location>
        <begin position="263"/>
        <end position="282"/>
    </location>
</feature>
<evidence type="ECO:0000256" key="14">
    <source>
        <dbReference type="ARBA" id="ARBA00069241"/>
    </source>
</evidence>
<keyword evidence="8" id="KW-0769">Symport</keyword>
<dbReference type="InterPro" id="IPR051028">
    <property type="entry name" value="Mito_Solute_Carrier"/>
</dbReference>
<evidence type="ECO:0000313" key="21">
    <source>
        <dbReference type="Proteomes" id="UP000092445"/>
    </source>
</evidence>
<evidence type="ECO:0000256" key="8">
    <source>
        <dbReference type="ARBA" id="ARBA00022847"/>
    </source>
</evidence>
<keyword evidence="6" id="KW-0677">Repeat</keyword>
<dbReference type="GO" id="GO:0005743">
    <property type="term" value="C:mitochondrial inner membrane"/>
    <property type="evidence" value="ECO:0007669"/>
    <property type="project" value="UniProtKB-SubCell"/>
</dbReference>
<comment type="subcellular location">
    <subcellularLocation>
        <location evidence="1">Mitochondrion inner membrane</location>
        <topology evidence="1">Multi-pass membrane protein</topology>
    </subcellularLocation>
</comment>
<dbReference type="FunFam" id="1.50.40.10:FF:000026">
    <property type="entry name" value="Putative mitochondrial glutamate carrier 2"/>
    <property type="match status" value="1"/>
</dbReference>
<feature type="repeat" description="Solcar" evidence="17">
    <location>
        <begin position="262"/>
        <end position="351"/>
    </location>
</feature>
<organism evidence="20 21">
    <name type="scientific">Glossina pallidipes</name>
    <name type="common">Tsetse fly</name>
    <dbReference type="NCBI Taxonomy" id="7398"/>
    <lineage>
        <taxon>Eukaryota</taxon>
        <taxon>Metazoa</taxon>
        <taxon>Ecdysozoa</taxon>
        <taxon>Arthropoda</taxon>
        <taxon>Hexapoda</taxon>
        <taxon>Insecta</taxon>
        <taxon>Pterygota</taxon>
        <taxon>Neoptera</taxon>
        <taxon>Endopterygota</taxon>
        <taxon>Diptera</taxon>
        <taxon>Brachycera</taxon>
        <taxon>Muscomorpha</taxon>
        <taxon>Hippoboscoidea</taxon>
        <taxon>Glossinidae</taxon>
        <taxon>Glossina</taxon>
    </lineage>
</organism>
<evidence type="ECO:0000256" key="5">
    <source>
        <dbReference type="ARBA" id="ARBA00022692"/>
    </source>
</evidence>
<evidence type="ECO:0000256" key="3">
    <source>
        <dbReference type="ARBA" id="ARBA00022448"/>
    </source>
</evidence>
<comment type="similarity">
    <text evidence="2 18">Belongs to the mitochondrial carrier (TC 2.A.29) family.</text>
</comment>
<evidence type="ECO:0000256" key="2">
    <source>
        <dbReference type="ARBA" id="ARBA00006375"/>
    </source>
</evidence>
<keyword evidence="3 18" id="KW-0813">Transport</keyword>
<name>A0A1A9ZJQ4_GLOPL</name>
<comment type="catalytic activity">
    <reaction evidence="12">
        <text>L-glutamate(in) + H(+)(in) = L-glutamate(out) + H(+)(out)</text>
        <dbReference type="Rhea" id="RHEA:70955"/>
        <dbReference type="ChEBI" id="CHEBI:15378"/>
        <dbReference type="ChEBI" id="CHEBI:29985"/>
    </reaction>
</comment>
<dbReference type="STRING" id="7398.A0A1A9ZJQ4"/>
<evidence type="ECO:0000256" key="12">
    <source>
        <dbReference type="ARBA" id="ARBA00048437"/>
    </source>
</evidence>
<keyword evidence="4" id="KW-0597">Phosphoprotein</keyword>
<keyword evidence="10" id="KW-0496">Mitochondrion</keyword>
<evidence type="ECO:0000256" key="1">
    <source>
        <dbReference type="ARBA" id="ARBA00004448"/>
    </source>
</evidence>
<evidence type="ECO:0000256" key="15">
    <source>
        <dbReference type="ARBA" id="ARBA00076502"/>
    </source>
</evidence>
<dbReference type="GO" id="GO:0015293">
    <property type="term" value="F:symporter activity"/>
    <property type="evidence" value="ECO:0007669"/>
    <property type="project" value="UniProtKB-KW"/>
</dbReference>
<evidence type="ECO:0000256" key="17">
    <source>
        <dbReference type="PROSITE-ProRule" id="PRU00282"/>
    </source>
</evidence>
<sequence length="361" mass="39230">MNFRRIVNAEMLRPTELSEGTLSSPVVDPLGFEGLSCFCGCCDDGGGVNVGGTVYKAFLVPKIVNGGIAGIIGVSCVFPLDLVKTRLQNQQIGPNGEKMYKNMFDCFRKTYRAEGYFGMYRGSAVNILLITPEKAIKLTANDYFRHKFTTSDGRLPISSQMLAGGLAGAFQIIVTTPMELLKIQMQDAGRVAAQAKLAGKVVEKASATKIAQQLLREKGIIGLYKGIGATGLRDVTFSIVYFPMFAMCNELGPRRKDSSGEAVFWWSFLSGLASGSFAALFVNPLDVIKTRLQALKKADGEKEFKGIADCITKTMKYEGPTAFFKGGLCRMIVIAPLFGIAQMVYFLGVAETLMGIKTSHY</sequence>
<evidence type="ECO:0000256" key="16">
    <source>
        <dbReference type="ARBA" id="ARBA00081096"/>
    </source>
</evidence>
<dbReference type="EnsemblMetazoa" id="GPAI016956-RA">
    <property type="protein sequence ID" value="GPAI016956-PA"/>
    <property type="gene ID" value="GPAI016956"/>
</dbReference>
<keyword evidence="5 17" id="KW-0812">Transmembrane</keyword>
<dbReference type="PANTHER" id="PTHR45678:SF5">
    <property type="entry name" value="AT03939P-RELATED"/>
    <property type="match status" value="1"/>
</dbReference>
<evidence type="ECO:0000256" key="6">
    <source>
        <dbReference type="ARBA" id="ARBA00022737"/>
    </source>
</evidence>
<evidence type="ECO:0000256" key="7">
    <source>
        <dbReference type="ARBA" id="ARBA00022792"/>
    </source>
</evidence>